<dbReference type="EMBL" id="CP063231">
    <property type="protein sequence ID" value="URL57254.1"/>
    <property type="molecule type" value="Genomic_DNA"/>
</dbReference>
<dbReference type="Pfam" id="PF01476">
    <property type="entry name" value="LysM"/>
    <property type="match status" value="1"/>
</dbReference>
<dbReference type="SMART" id="SM00257">
    <property type="entry name" value="LysM"/>
    <property type="match status" value="1"/>
</dbReference>
<gene>
    <name evidence="4" type="ORF">IM816_11415</name>
</gene>
<protein>
    <submittedName>
        <fullName evidence="4">Transglycosylase SLT domain-containing protein</fullName>
    </submittedName>
</protein>
<dbReference type="PANTHER" id="PTHR33734:SF22">
    <property type="entry name" value="MEMBRANE-BOUND LYTIC MUREIN TRANSGLYCOSYLASE D"/>
    <property type="match status" value="1"/>
</dbReference>
<feature type="signal peptide" evidence="2">
    <location>
        <begin position="1"/>
        <end position="21"/>
    </location>
</feature>
<organism evidence="4 5">
    <name type="scientific">Luteibacter flocculans</name>
    <dbReference type="NCBI Taxonomy" id="2780091"/>
    <lineage>
        <taxon>Bacteria</taxon>
        <taxon>Pseudomonadati</taxon>
        <taxon>Pseudomonadota</taxon>
        <taxon>Gammaproteobacteria</taxon>
        <taxon>Lysobacterales</taxon>
        <taxon>Rhodanobacteraceae</taxon>
        <taxon>Luteibacter</taxon>
    </lineage>
</organism>
<dbReference type="SUPFAM" id="SSF54106">
    <property type="entry name" value="LysM domain"/>
    <property type="match status" value="1"/>
</dbReference>
<dbReference type="CDD" id="cd00118">
    <property type="entry name" value="LysM"/>
    <property type="match status" value="1"/>
</dbReference>
<feature type="region of interest" description="Disordered" evidence="1">
    <location>
        <begin position="331"/>
        <end position="371"/>
    </location>
</feature>
<dbReference type="PANTHER" id="PTHR33734">
    <property type="entry name" value="LYSM DOMAIN-CONTAINING GPI-ANCHORED PROTEIN 2"/>
    <property type="match status" value="1"/>
</dbReference>
<dbReference type="RefSeq" id="WP_250338172.1">
    <property type="nucleotide sequence ID" value="NZ_CP063231.1"/>
</dbReference>
<dbReference type="InterPro" id="IPR008258">
    <property type="entry name" value="Transglycosylase_SLT_dom_1"/>
</dbReference>
<evidence type="ECO:0000259" key="3">
    <source>
        <dbReference type="PROSITE" id="PS51782"/>
    </source>
</evidence>
<dbReference type="Gene3D" id="1.10.530.10">
    <property type="match status" value="1"/>
</dbReference>
<dbReference type="PROSITE" id="PS51257">
    <property type="entry name" value="PROKAR_LIPOPROTEIN"/>
    <property type="match status" value="1"/>
</dbReference>
<evidence type="ECO:0000256" key="1">
    <source>
        <dbReference type="SAM" id="MobiDB-lite"/>
    </source>
</evidence>
<accession>A0ABY4SX13</accession>
<dbReference type="InterPro" id="IPR018392">
    <property type="entry name" value="LysM"/>
</dbReference>
<evidence type="ECO:0000256" key="2">
    <source>
        <dbReference type="SAM" id="SignalP"/>
    </source>
</evidence>
<evidence type="ECO:0000313" key="5">
    <source>
        <dbReference type="Proteomes" id="UP001056681"/>
    </source>
</evidence>
<dbReference type="Pfam" id="PF01464">
    <property type="entry name" value="SLT"/>
    <property type="match status" value="1"/>
</dbReference>
<proteinExistence type="predicted"/>
<sequence>MNLPARRLLPALISLFLTACAGGVPKPVPQAAAPTVAPVAPVEDVTMAPKLMRPDQPADFWADMRDSFAMPGCEADPQVLAWARMYTRQPNRFEQQVNEVLPLIVYAHKSAMKHSVAGEFALLPWVESQYRHVPGGKNRPAGMWQIMPQTARTLGLRVDKNYDERLDITKSTESVMNMMRRYYDDLGDWRLVDVAYNAGEFGLKKTIDKHGGPSGDDGLPDVPMKAGTKEHLVKLMAMACIVRDPARFNVSLPRQDRENTLQVVTVSGPQSLAQAAKQSGLSMNDLRDFNPAYRTTKGTVSSSLLLPKSAADQYRLGPVDPVADVADADVDEADADVPTKTGKRGKTAKSTKSGKTPSRTKAADVAKAPVTSKTKADDTKVVIHKVNNGESLWSIARRHQVSVEQLMKWNDLQTQAVKPGQVLKLTASR</sequence>
<feature type="chain" id="PRO_5045543093" evidence="2">
    <location>
        <begin position="22"/>
        <end position="429"/>
    </location>
</feature>
<reference evidence="4" key="1">
    <citation type="submission" date="2020-10" db="EMBL/GenBank/DDBJ databases">
        <title>Whole-genome sequence of Luteibacter sp. EIF3.</title>
        <authorList>
            <person name="Friedrich I."/>
            <person name="Hertel R."/>
            <person name="Daniel R."/>
        </authorList>
    </citation>
    <scope>NUCLEOTIDE SEQUENCE</scope>
    <source>
        <strain evidence="4">EIF3</strain>
    </source>
</reference>
<dbReference type="PROSITE" id="PS51782">
    <property type="entry name" value="LYSM"/>
    <property type="match status" value="1"/>
</dbReference>
<dbReference type="CDD" id="cd16894">
    <property type="entry name" value="MltD-like"/>
    <property type="match status" value="1"/>
</dbReference>
<dbReference type="InterPro" id="IPR023346">
    <property type="entry name" value="Lysozyme-like_dom_sf"/>
</dbReference>
<dbReference type="SUPFAM" id="SSF53955">
    <property type="entry name" value="Lysozyme-like"/>
    <property type="match status" value="1"/>
</dbReference>
<feature type="domain" description="LysM" evidence="3">
    <location>
        <begin position="382"/>
        <end position="425"/>
    </location>
</feature>
<keyword evidence="2" id="KW-0732">Signal</keyword>
<dbReference type="Proteomes" id="UP001056681">
    <property type="component" value="Chromosome"/>
</dbReference>
<dbReference type="Gene3D" id="3.10.350.10">
    <property type="entry name" value="LysM domain"/>
    <property type="match status" value="1"/>
</dbReference>
<name>A0ABY4SX13_9GAMM</name>
<dbReference type="InterPro" id="IPR036779">
    <property type="entry name" value="LysM_dom_sf"/>
</dbReference>
<evidence type="ECO:0000313" key="4">
    <source>
        <dbReference type="EMBL" id="URL57254.1"/>
    </source>
</evidence>
<keyword evidence="5" id="KW-1185">Reference proteome</keyword>